<protein>
    <submittedName>
        <fullName evidence="2">Uncharacterized protein</fullName>
    </submittedName>
</protein>
<gene>
    <name evidence="2" type="ORF">S06H3_13606</name>
</gene>
<feature type="non-terminal residue" evidence="2">
    <location>
        <position position="1"/>
    </location>
</feature>
<proteinExistence type="predicted"/>
<accession>X1L908</accession>
<reference evidence="2" key="1">
    <citation type="journal article" date="2014" name="Front. Microbiol.">
        <title>High frequency of phylogenetically diverse reductive dehalogenase-homologous genes in deep subseafloor sedimentary metagenomes.</title>
        <authorList>
            <person name="Kawai M."/>
            <person name="Futagami T."/>
            <person name="Toyoda A."/>
            <person name="Takaki Y."/>
            <person name="Nishi S."/>
            <person name="Hori S."/>
            <person name="Arai W."/>
            <person name="Tsubouchi T."/>
            <person name="Morono Y."/>
            <person name="Uchiyama I."/>
            <person name="Ito T."/>
            <person name="Fujiyama A."/>
            <person name="Inagaki F."/>
            <person name="Takami H."/>
        </authorList>
    </citation>
    <scope>NUCLEOTIDE SEQUENCE</scope>
    <source>
        <strain evidence="2">Expedition CK06-06</strain>
    </source>
</reference>
<name>X1L908_9ZZZZ</name>
<dbReference type="EMBL" id="BARV01006646">
    <property type="protein sequence ID" value="GAI15518.1"/>
    <property type="molecule type" value="Genomic_DNA"/>
</dbReference>
<dbReference type="AlphaFoldDB" id="X1L908"/>
<organism evidence="2">
    <name type="scientific">marine sediment metagenome</name>
    <dbReference type="NCBI Taxonomy" id="412755"/>
    <lineage>
        <taxon>unclassified sequences</taxon>
        <taxon>metagenomes</taxon>
        <taxon>ecological metagenomes</taxon>
    </lineage>
</organism>
<sequence>VKHEDETDRNKRHVEFTAIHKETGQKISVEVKSKHRTGALGFRGEPQQEKELRKRKKEK</sequence>
<evidence type="ECO:0000256" key="1">
    <source>
        <dbReference type="SAM" id="MobiDB-lite"/>
    </source>
</evidence>
<comment type="caution">
    <text evidence="2">The sequence shown here is derived from an EMBL/GenBank/DDBJ whole genome shotgun (WGS) entry which is preliminary data.</text>
</comment>
<feature type="region of interest" description="Disordered" evidence="1">
    <location>
        <begin position="29"/>
        <end position="59"/>
    </location>
</feature>
<evidence type="ECO:0000313" key="2">
    <source>
        <dbReference type="EMBL" id="GAI15518.1"/>
    </source>
</evidence>